<keyword evidence="3 7" id="KW-1133">Transmembrane helix</keyword>
<dbReference type="STRING" id="137246.A0A401SRR6"/>
<dbReference type="EMBL" id="BEZZ01000485">
    <property type="protein sequence ID" value="GCC33088.1"/>
    <property type="molecule type" value="Genomic_DNA"/>
</dbReference>
<dbReference type="PANTHER" id="PTHR21184:SF4">
    <property type="entry name" value="PROTEIN FAM151A"/>
    <property type="match status" value="1"/>
</dbReference>
<gene>
    <name evidence="9" type="ORF">chiPu_0011555</name>
</gene>
<organism evidence="9 10">
    <name type="scientific">Chiloscyllium punctatum</name>
    <name type="common">Brownbanded bambooshark</name>
    <name type="synonym">Hemiscyllium punctatum</name>
    <dbReference type="NCBI Taxonomy" id="137246"/>
    <lineage>
        <taxon>Eukaryota</taxon>
        <taxon>Metazoa</taxon>
        <taxon>Chordata</taxon>
        <taxon>Craniata</taxon>
        <taxon>Vertebrata</taxon>
        <taxon>Chondrichthyes</taxon>
        <taxon>Elasmobranchii</taxon>
        <taxon>Galeomorphii</taxon>
        <taxon>Galeoidea</taxon>
        <taxon>Orectolobiformes</taxon>
        <taxon>Hemiscylliidae</taxon>
        <taxon>Chiloscyllium</taxon>
    </lineage>
</organism>
<comment type="subcellular location">
    <subcellularLocation>
        <location evidence="1">Membrane</location>
        <topology evidence="1">Single-pass membrane protein</topology>
    </subcellularLocation>
</comment>
<feature type="domain" description="Menorin-like" evidence="8">
    <location>
        <begin position="357"/>
        <end position="590"/>
    </location>
</feature>
<evidence type="ECO:0000313" key="9">
    <source>
        <dbReference type="EMBL" id="GCC33088.1"/>
    </source>
</evidence>
<accession>A0A401SRR6</accession>
<dbReference type="AlphaFoldDB" id="A0A401SRR6"/>
<dbReference type="Proteomes" id="UP000287033">
    <property type="component" value="Unassembled WGS sequence"/>
</dbReference>
<dbReference type="Pfam" id="PF10223">
    <property type="entry name" value="Menorin_N"/>
    <property type="match status" value="2"/>
</dbReference>
<evidence type="ECO:0000256" key="4">
    <source>
        <dbReference type="ARBA" id="ARBA00023136"/>
    </source>
</evidence>
<protein>
    <recommendedName>
        <fullName evidence="5">Protein FAM151A</fullName>
    </recommendedName>
</protein>
<evidence type="ECO:0000256" key="6">
    <source>
        <dbReference type="ARBA" id="ARBA00044953"/>
    </source>
</evidence>
<comment type="caution">
    <text evidence="9">The sequence shown here is derived from an EMBL/GenBank/DDBJ whole genome shotgun (WGS) entry which is preliminary data.</text>
</comment>
<evidence type="ECO:0000256" key="3">
    <source>
        <dbReference type="ARBA" id="ARBA00022989"/>
    </source>
</evidence>
<keyword evidence="10" id="KW-1185">Reference proteome</keyword>
<evidence type="ECO:0000256" key="1">
    <source>
        <dbReference type="ARBA" id="ARBA00004167"/>
    </source>
</evidence>
<keyword evidence="2 7" id="KW-0812">Transmembrane</keyword>
<sequence length="600" mass="68602">MLELVPDREFLYKDGRDGFSIRRRWKLLAGLFFALLVAAYLVLVGYFAVYRNFFPAKDFDGGGSFSPGGDLLEYLLQQGMIDRKDGLLVTWHHAANSKSEMEVALKGSAMVLEADVNIEGLDTQNETGTPIMAHPPSIYSDNTLQEWLDAVIRSKKGIKLDFKSIDAVNPSLDILVKKYNEIHFNRPVWLNADILIGPNVPGFMQPVNASRFLSLIQKKFPNVILSPSWMSLYLPVIATKPYTRKMVEEMYSLVKGLPQRVTFPVRAVLLKRAWPHFSWLLSQSPRYSLTLWQGSIDPITVEDLLFFRDNTNFEQIYYDIYEPVLSEFKQIALQTNRTRRFYPGGKLMDYFPHQNLDELQIKWFDIGSTELELMELLQGNVGGMLILNVKRKANDATPVVASSEKGLEFPLESALNWISTSSKPWGIYLKIKSQDALAPTLYLLEQAYAAHLLFKPIWVSMDLSYGSFSTPGYIEGKQFIKTINEIFPFVTIAPGWPKEVLTHGYTQPLVEDMLNLCRGLWQAVSFQLEAVGLGESWKATTRLLQASPTYTLTVEHLHEQGSYTNGFRGLINIRTYSTRRIYYRLPQDYRNSFYNDVFTS</sequence>
<evidence type="ECO:0000256" key="2">
    <source>
        <dbReference type="ARBA" id="ARBA00022692"/>
    </source>
</evidence>
<dbReference type="OrthoDB" id="413402at2759"/>
<dbReference type="OMA" id="AHQVYYD"/>
<evidence type="ECO:0000259" key="8">
    <source>
        <dbReference type="Pfam" id="PF10223"/>
    </source>
</evidence>
<dbReference type="GO" id="GO:0005615">
    <property type="term" value="C:extracellular space"/>
    <property type="evidence" value="ECO:0007669"/>
    <property type="project" value="TreeGrafter"/>
</dbReference>
<evidence type="ECO:0000256" key="5">
    <source>
        <dbReference type="ARBA" id="ARBA00044104"/>
    </source>
</evidence>
<feature type="transmembrane region" description="Helical" evidence="7">
    <location>
        <begin position="27"/>
        <end position="49"/>
    </location>
</feature>
<feature type="domain" description="Menorin-like" evidence="8">
    <location>
        <begin position="85"/>
        <end position="324"/>
    </location>
</feature>
<proteinExistence type="inferred from homology"/>
<name>A0A401SRR6_CHIPU</name>
<dbReference type="GO" id="GO:0016020">
    <property type="term" value="C:membrane"/>
    <property type="evidence" value="ECO:0007669"/>
    <property type="project" value="UniProtKB-SubCell"/>
</dbReference>
<evidence type="ECO:0000313" key="10">
    <source>
        <dbReference type="Proteomes" id="UP000287033"/>
    </source>
</evidence>
<comment type="similarity">
    <text evidence="6">Belongs to the menorin family.</text>
</comment>
<evidence type="ECO:0000256" key="7">
    <source>
        <dbReference type="SAM" id="Phobius"/>
    </source>
</evidence>
<reference evidence="9 10" key="1">
    <citation type="journal article" date="2018" name="Nat. Ecol. Evol.">
        <title>Shark genomes provide insights into elasmobranch evolution and the origin of vertebrates.</title>
        <authorList>
            <person name="Hara Y"/>
            <person name="Yamaguchi K"/>
            <person name="Onimaru K"/>
            <person name="Kadota M"/>
            <person name="Koyanagi M"/>
            <person name="Keeley SD"/>
            <person name="Tatsumi K"/>
            <person name="Tanaka K"/>
            <person name="Motone F"/>
            <person name="Kageyama Y"/>
            <person name="Nozu R"/>
            <person name="Adachi N"/>
            <person name="Nishimura O"/>
            <person name="Nakagawa R"/>
            <person name="Tanegashima C"/>
            <person name="Kiyatake I"/>
            <person name="Matsumoto R"/>
            <person name="Murakumo K"/>
            <person name="Nishida K"/>
            <person name="Terakita A"/>
            <person name="Kuratani S"/>
            <person name="Sato K"/>
            <person name="Hyodo S Kuraku.S."/>
        </authorList>
    </citation>
    <scope>NUCLEOTIDE SEQUENCE [LARGE SCALE GENOMIC DNA]</scope>
</reference>
<keyword evidence="4 7" id="KW-0472">Membrane</keyword>
<dbReference type="PANTHER" id="PTHR21184">
    <property type="entry name" value="MENORIN (DENDRITIC BRANCHING PROTEIN)"/>
    <property type="match status" value="1"/>
</dbReference>
<dbReference type="InterPro" id="IPR019356">
    <property type="entry name" value="Menorin_dom"/>
</dbReference>